<dbReference type="EMBL" id="CM000139">
    <property type="protein sequence ID" value="EEE57391.1"/>
    <property type="molecule type" value="Genomic_DNA"/>
</dbReference>
<dbReference type="Pfam" id="PF12854">
    <property type="entry name" value="PPR_1"/>
    <property type="match status" value="1"/>
</dbReference>
<sequence>MEPEEEEEEPNMYNSEAGEENHVGGFYECTGLPRDADGFVAAVHEVNPVQFLAGVFRYLGEDMAGELLRSDDDDVLHCPSIAASSSPEGAPRLCRPRLHRPRPGAMRWQRRGALDELTAAAVTVGEVDEDEVAVAAAAATVDAAVDEIVLNALGFNEFARDLKETIEAKDREDALRAEGSSVSPGVRPPLKPTDAVRVCDEPREANQTSKPPHGAAARCPRRHRSPPTADFVAALHRCATLAHLKQLHAHAVVTGRAAAQTTTFHLLRFASLRLSCLPYARRLFDATPSPNVFLYSAMLSAYAAASSHSQEHARDSLALFLRMLRRGRPAPNQFVYPLVLRAACAIGVQLVRSIHCHACKDGFYGHDFIRTSLLDGYSRYGMMGDARKLFDGLTDRNVVSWTALVSGYARAGKVGDAIVLFERMPQRDVPAWNAIIAGCTQNGLFVEAVGIFRRMVDEGFRPNGTTVSCLLSACGHLGMLKIGKVIHGYAWRSCVGFGSSVVNGLIDMYGKCGNLMEAKWIFDAFSDRGLTTWNSLINCLALHGCSESAIAVFNSMRNEGVQPDEVTFVGLLNACTHGGFVDEGLRYFELMCDEHGIEPEIEHYGCVVDLLCRAGRFQDAMNFINDMKVQPDEVIWGSLLNACRIHRHLELAEHAIRNLLDLNPSNANYVVMLANLYSEGGFWEEVRKVRKLMKEDVTGKKLPGCSWIEVDRKTRRFYSGDDGHPESEDIYDTLDKLATTMEMQATFA</sequence>
<evidence type="ECO:0000256" key="4">
    <source>
        <dbReference type="SAM" id="MobiDB-lite"/>
    </source>
</evidence>
<dbReference type="Pfam" id="PF01535">
    <property type="entry name" value="PPR"/>
    <property type="match status" value="2"/>
</dbReference>
<keyword evidence="1" id="KW-0677">Repeat</keyword>
<dbReference type="PANTHER" id="PTHR47926:SF453">
    <property type="entry name" value="PENTATRICOPEPTIDE REPEAT (PPR) SUPERFAMILY PROTEIN"/>
    <property type="match status" value="1"/>
</dbReference>
<keyword evidence="2" id="KW-0809">Transit peptide</keyword>
<organism evidence="5">
    <name type="scientific">Oryza sativa subsp. japonica</name>
    <name type="common">Rice</name>
    <dbReference type="NCBI Taxonomy" id="39947"/>
    <lineage>
        <taxon>Eukaryota</taxon>
        <taxon>Viridiplantae</taxon>
        <taxon>Streptophyta</taxon>
        <taxon>Embryophyta</taxon>
        <taxon>Tracheophyta</taxon>
        <taxon>Spermatophyta</taxon>
        <taxon>Magnoliopsida</taxon>
        <taxon>Liliopsida</taxon>
        <taxon>Poales</taxon>
        <taxon>Poaceae</taxon>
        <taxon>BOP clade</taxon>
        <taxon>Oryzoideae</taxon>
        <taxon>Oryzeae</taxon>
        <taxon>Oryzinae</taxon>
        <taxon>Oryza</taxon>
        <taxon>Oryza sativa</taxon>
    </lineage>
</organism>
<dbReference type="Gene3D" id="1.25.40.10">
    <property type="entry name" value="Tetratricopeptide repeat domain"/>
    <property type="match status" value="3"/>
</dbReference>
<dbReference type="NCBIfam" id="TIGR00756">
    <property type="entry name" value="PPR"/>
    <property type="match status" value="5"/>
</dbReference>
<proteinExistence type="predicted"/>
<feature type="region of interest" description="Disordered" evidence="4">
    <location>
        <begin position="172"/>
        <end position="223"/>
    </location>
</feature>
<evidence type="ECO:0000256" key="2">
    <source>
        <dbReference type="ARBA" id="ARBA00022946"/>
    </source>
</evidence>
<reference evidence="5" key="1">
    <citation type="journal article" date="2005" name="PLoS Biol.">
        <title>The genomes of Oryza sativa: a history of duplications.</title>
        <authorList>
            <person name="Yu J."/>
            <person name="Wang J."/>
            <person name="Lin W."/>
            <person name="Li S."/>
            <person name="Li H."/>
            <person name="Zhou J."/>
            <person name="Ni P."/>
            <person name="Dong W."/>
            <person name="Hu S."/>
            <person name="Zeng C."/>
            <person name="Zhang J."/>
            <person name="Zhang Y."/>
            <person name="Li R."/>
            <person name="Xu Z."/>
            <person name="Li S."/>
            <person name="Li X."/>
            <person name="Zheng H."/>
            <person name="Cong L."/>
            <person name="Lin L."/>
            <person name="Yin J."/>
            <person name="Geng J."/>
            <person name="Li G."/>
            <person name="Shi J."/>
            <person name="Liu J."/>
            <person name="Lv H."/>
            <person name="Li J."/>
            <person name="Wang J."/>
            <person name="Deng Y."/>
            <person name="Ran L."/>
            <person name="Shi X."/>
            <person name="Wang X."/>
            <person name="Wu Q."/>
            <person name="Li C."/>
            <person name="Ren X."/>
            <person name="Wang J."/>
            <person name="Wang X."/>
            <person name="Li D."/>
            <person name="Liu D."/>
            <person name="Zhang X."/>
            <person name="Ji Z."/>
            <person name="Zhao W."/>
            <person name="Sun Y."/>
            <person name="Zhang Z."/>
            <person name="Bao J."/>
            <person name="Han Y."/>
            <person name="Dong L."/>
            <person name="Ji J."/>
            <person name="Chen P."/>
            <person name="Wu S."/>
            <person name="Liu J."/>
            <person name="Xiao Y."/>
            <person name="Bu D."/>
            <person name="Tan J."/>
            <person name="Yang L."/>
            <person name="Ye C."/>
            <person name="Zhang J."/>
            <person name="Xu J."/>
            <person name="Zhou Y."/>
            <person name="Yu Y."/>
            <person name="Zhang B."/>
            <person name="Zhuang S."/>
            <person name="Wei H."/>
            <person name="Liu B."/>
            <person name="Lei M."/>
            <person name="Yu H."/>
            <person name="Li Y."/>
            <person name="Xu H."/>
            <person name="Wei S."/>
            <person name="He X."/>
            <person name="Fang L."/>
            <person name="Zhang Z."/>
            <person name="Zhang Y."/>
            <person name="Huang X."/>
            <person name="Su Z."/>
            <person name="Tong W."/>
            <person name="Li J."/>
            <person name="Tong Z."/>
            <person name="Li S."/>
            <person name="Ye J."/>
            <person name="Wang L."/>
            <person name="Fang L."/>
            <person name="Lei T."/>
            <person name="Chen C."/>
            <person name="Chen H."/>
            <person name="Xu Z."/>
            <person name="Li H."/>
            <person name="Huang H."/>
            <person name="Zhang F."/>
            <person name="Xu H."/>
            <person name="Li N."/>
            <person name="Zhao C."/>
            <person name="Li S."/>
            <person name="Dong L."/>
            <person name="Huang Y."/>
            <person name="Li L."/>
            <person name="Xi Y."/>
            <person name="Qi Q."/>
            <person name="Li W."/>
            <person name="Zhang B."/>
            <person name="Hu W."/>
            <person name="Zhang Y."/>
            <person name="Tian X."/>
            <person name="Jiao Y."/>
            <person name="Liang X."/>
            <person name="Jin J."/>
            <person name="Gao L."/>
            <person name="Zheng W."/>
            <person name="Hao B."/>
            <person name="Liu S."/>
            <person name="Wang W."/>
            <person name="Yuan L."/>
            <person name="Cao M."/>
            <person name="McDermott J."/>
            <person name="Samudrala R."/>
            <person name="Wang J."/>
            <person name="Wong G.K."/>
            <person name="Yang H."/>
        </authorList>
    </citation>
    <scope>NUCLEOTIDE SEQUENCE [LARGE SCALE GENOMIC DNA]</scope>
</reference>
<dbReference type="Pfam" id="PF20431">
    <property type="entry name" value="E_motif"/>
    <property type="match status" value="1"/>
</dbReference>
<accession>B9F149</accession>
<feature type="repeat" description="PPR" evidence="3">
    <location>
        <begin position="397"/>
        <end position="427"/>
    </location>
</feature>
<feature type="repeat" description="PPR" evidence="3">
    <location>
        <begin position="428"/>
        <end position="462"/>
    </location>
</feature>
<reference evidence="5" key="2">
    <citation type="submission" date="2008-12" db="EMBL/GenBank/DDBJ databases">
        <title>Improved gene annotation of the rice (Oryza sativa) genomes.</title>
        <authorList>
            <person name="Wang J."/>
            <person name="Li R."/>
            <person name="Fan W."/>
            <person name="Huang Q."/>
            <person name="Zhang J."/>
            <person name="Zhou Y."/>
            <person name="Hu Y."/>
            <person name="Zi S."/>
            <person name="Li J."/>
            <person name="Ni P."/>
            <person name="Zheng H."/>
            <person name="Zhang Y."/>
            <person name="Zhao M."/>
            <person name="Hao Q."/>
            <person name="McDermott J."/>
            <person name="Samudrala R."/>
            <person name="Kristiansen K."/>
            <person name="Wong G.K.-S."/>
        </authorList>
    </citation>
    <scope>NUCLEOTIDE SEQUENCE</scope>
</reference>
<dbReference type="InterPro" id="IPR046848">
    <property type="entry name" value="E_motif"/>
</dbReference>
<dbReference type="InterPro" id="IPR011990">
    <property type="entry name" value="TPR-like_helical_dom_sf"/>
</dbReference>
<evidence type="ECO:0008006" key="6">
    <source>
        <dbReference type="Google" id="ProtNLM"/>
    </source>
</evidence>
<dbReference type="GO" id="GO:0009451">
    <property type="term" value="P:RNA modification"/>
    <property type="evidence" value="ECO:0007669"/>
    <property type="project" value="InterPro"/>
</dbReference>
<dbReference type="InterPro" id="IPR046960">
    <property type="entry name" value="PPR_At4g14850-like_plant"/>
</dbReference>
<protein>
    <recommendedName>
        <fullName evidence="6">Pentatricopeptide repeat-containing protein</fullName>
    </recommendedName>
</protein>
<dbReference type="SUPFAM" id="SSF48452">
    <property type="entry name" value="TPR-like"/>
    <property type="match status" value="1"/>
</dbReference>
<dbReference type="GO" id="GO:0003723">
    <property type="term" value="F:RNA binding"/>
    <property type="evidence" value="ECO:0007669"/>
    <property type="project" value="InterPro"/>
</dbReference>
<dbReference type="InterPro" id="IPR002885">
    <property type="entry name" value="PPR_rpt"/>
</dbReference>
<gene>
    <name evidence="5" type="ORF">OsJ_07563</name>
</gene>
<evidence type="ECO:0000256" key="1">
    <source>
        <dbReference type="ARBA" id="ARBA00022737"/>
    </source>
</evidence>
<evidence type="ECO:0000256" key="3">
    <source>
        <dbReference type="PROSITE-ProRule" id="PRU00708"/>
    </source>
</evidence>
<dbReference type="PANTHER" id="PTHR47926">
    <property type="entry name" value="PENTATRICOPEPTIDE REPEAT-CONTAINING PROTEIN"/>
    <property type="match status" value="1"/>
</dbReference>
<name>B9F149_ORYSJ</name>
<dbReference type="Pfam" id="PF13041">
    <property type="entry name" value="PPR_2"/>
    <property type="match status" value="2"/>
</dbReference>
<dbReference type="Proteomes" id="UP000007752">
    <property type="component" value="Chromosome 2"/>
</dbReference>
<evidence type="ECO:0000313" key="5">
    <source>
        <dbReference type="EMBL" id="EEE57391.1"/>
    </source>
</evidence>
<feature type="repeat" description="PPR" evidence="3">
    <location>
        <begin position="529"/>
        <end position="563"/>
    </location>
</feature>
<dbReference type="PROSITE" id="PS51375">
    <property type="entry name" value="PPR"/>
    <property type="match status" value="4"/>
</dbReference>
<dbReference type="FunFam" id="1.25.40.10:FF:000184">
    <property type="entry name" value="Pentatricopeptide repeat-containing protein, chloroplastic"/>
    <property type="match status" value="1"/>
</dbReference>
<feature type="repeat" description="PPR" evidence="3">
    <location>
        <begin position="564"/>
        <end position="599"/>
    </location>
</feature>
<dbReference type="FunFam" id="1.25.40.10:FF:002973">
    <property type="entry name" value="Pentatricopeptide repeat-containing protein"/>
    <property type="match status" value="1"/>
</dbReference>
<dbReference type="AlphaFoldDB" id="B9F149"/>